<dbReference type="EMBL" id="JABANP010000798">
    <property type="protein sequence ID" value="KAF4679021.1"/>
    <property type="molecule type" value="Genomic_DNA"/>
</dbReference>
<dbReference type="InterPro" id="IPR007125">
    <property type="entry name" value="H2A/H2B/H3"/>
</dbReference>
<evidence type="ECO:0000256" key="9">
    <source>
        <dbReference type="ARBA" id="ARBA00023269"/>
    </source>
</evidence>
<keyword evidence="7 10" id="KW-0238">DNA-binding</keyword>
<keyword evidence="8 10" id="KW-0539">Nucleus</keyword>
<dbReference type="GO" id="GO:0003677">
    <property type="term" value="F:DNA binding"/>
    <property type="evidence" value="ECO:0007669"/>
    <property type="project" value="UniProtKB-KW"/>
</dbReference>
<dbReference type="InterPro" id="IPR009072">
    <property type="entry name" value="Histone-fold"/>
</dbReference>
<keyword evidence="9 10" id="KW-0544">Nucleosome core</keyword>
<evidence type="ECO:0000313" key="14">
    <source>
        <dbReference type="Proteomes" id="UP000541610"/>
    </source>
</evidence>
<feature type="domain" description="Core Histone H2A/H2B/H3" evidence="12">
    <location>
        <begin position="531"/>
        <end position="608"/>
    </location>
</feature>
<dbReference type="GO" id="GO:0030527">
    <property type="term" value="F:structural constituent of chromatin"/>
    <property type="evidence" value="ECO:0007669"/>
    <property type="project" value="InterPro"/>
</dbReference>
<comment type="subunit">
    <text evidence="5 10">The nucleosome is a histone octamer containing two molecules each of H2A, H2B, H3 and H4 assembled in one H3-H4 heterotetramer and two H2A-H2B heterodimers. The octamer wraps approximately 147 bp of DNA.</text>
</comment>
<dbReference type="Gene3D" id="1.10.20.10">
    <property type="entry name" value="Histone, subunit A"/>
    <property type="match status" value="1"/>
</dbReference>
<evidence type="ECO:0000256" key="6">
    <source>
        <dbReference type="ARBA" id="ARBA00022454"/>
    </source>
</evidence>
<dbReference type="GO" id="GO:0005634">
    <property type="term" value="C:nucleus"/>
    <property type="evidence" value="ECO:0007669"/>
    <property type="project" value="UniProtKB-SubCell"/>
</dbReference>
<dbReference type="InterPro" id="IPR055333">
    <property type="entry name" value="HISTONE_H2B_site"/>
</dbReference>
<comment type="function">
    <text evidence="1">Core component of nucleosome. Nucleosomes wrap and compact DNA into chromatin, limiting DNA accessibility to the cellular machineries which require DNA as a template. Histones thereby play a central role in transcription regulation, DNA repair, DNA replication and chromosomal stability. DNA accessibility is regulated via a complex set of post-translational modifications of histones, also called histone code, and nucleosome remodeling.</text>
</comment>
<dbReference type="CDD" id="cd22910">
    <property type="entry name" value="HFD_H2B"/>
    <property type="match status" value="1"/>
</dbReference>
<evidence type="ECO:0000256" key="2">
    <source>
        <dbReference type="ARBA" id="ARBA00004123"/>
    </source>
</evidence>
<evidence type="ECO:0000256" key="1">
    <source>
        <dbReference type="ARBA" id="ARBA00002001"/>
    </source>
</evidence>
<evidence type="ECO:0000256" key="5">
    <source>
        <dbReference type="ARBA" id="ARBA00011538"/>
    </source>
</evidence>
<evidence type="ECO:0000256" key="7">
    <source>
        <dbReference type="ARBA" id="ARBA00023125"/>
    </source>
</evidence>
<dbReference type="Pfam" id="PF00125">
    <property type="entry name" value="Histone"/>
    <property type="match status" value="1"/>
</dbReference>
<dbReference type="PRINTS" id="PR00621">
    <property type="entry name" value="HISTONEH2B"/>
</dbReference>
<feature type="region of interest" description="Disordered" evidence="11">
    <location>
        <begin position="32"/>
        <end position="59"/>
    </location>
</feature>
<accession>A0A7J6N805</accession>
<comment type="subcellular location">
    <subcellularLocation>
        <location evidence="3">Chromosome</location>
    </subcellularLocation>
    <subcellularLocation>
        <location evidence="2 10">Nucleus</location>
    </subcellularLocation>
</comment>
<evidence type="ECO:0000256" key="3">
    <source>
        <dbReference type="ARBA" id="ARBA00004286"/>
    </source>
</evidence>
<comment type="caution">
    <text evidence="13">The sequence shown here is derived from an EMBL/GenBank/DDBJ whole genome shotgun (WGS) entry which is preliminary data.</text>
</comment>
<dbReference type="GO" id="GO:0000786">
    <property type="term" value="C:nucleosome"/>
    <property type="evidence" value="ECO:0007669"/>
    <property type="project" value="UniProtKB-KW"/>
</dbReference>
<dbReference type="Proteomes" id="UP000541610">
    <property type="component" value="Unassembled WGS sequence"/>
</dbReference>
<evidence type="ECO:0000256" key="4">
    <source>
        <dbReference type="ARBA" id="ARBA00006846"/>
    </source>
</evidence>
<protein>
    <recommendedName>
        <fullName evidence="10">Histone H2B</fullName>
    </recommendedName>
</protein>
<name>A0A7J6N805_PEROL</name>
<evidence type="ECO:0000256" key="10">
    <source>
        <dbReference type="RuleBase" id="RU000451"/>
    </source>
</evidence>
<dbReference type="SUPFAM" id="SSF47113">
    <property type="entry name" value="Histone-fold"/>
    <property type="match status" value="1"/>
</dbReference>
<evidence type="ECO:0000256" key="11">
    <source>
        <dbReference type="SAM" id="MobiDB-lite"/>
    </source>
</evidence>
<dbReference type="PROSITE" id="PS00357">
    <property type="entry name" value="HISTONE_H2B"/>
    <property type="match status" value="1"/>
</dbReference>
<gene>
    <name evidence="13" type="ORF">FOZ60_015604</name>
</gene>
<dbReference type="PANTHER" id="PTHR23428">
    <property type="entry name" value="HISTONE H2B"/>
    <property type="match status" value="1"/>
</dbReference>
<evidence type="ECO:0000259" key="12">
    <source>
        <dbReference type="Pfam" id="PF00125"/>
    </source>
</evidence>
<dbReference type="GO" id="GO:0046982">
    <property type="term" value="F:protein heterodimerization activity"/>
    <property type="evidence" value="ECO:0007669"/>
    <property type="project" value="InterPro"/>
</dbReference>
<dbReference type="OrthoDB" id="1166527at2759"/>
<keyword evidence="6 10" id="KW-0158">Chromosome</keyword>
<dbReference type="AlphaFoldDB" id="A0A7J6N805"/>
<comment type="similarity">
    <text evidence="4 10">Belongs to the histone H2B family.</text>
</comment>
<organism evidence="13 14">
    <name type="scientific">Perkinsus olseni</name>
    <name type="common">Perkinsus atlanticus</name>
    <dbReference type="NCBI Taxonomy" id="32597"/>
    <lineage>
        <taxon>Eukaryota</taxon>
        <taxon>Sar</taxon>
        <taxon>Alveolata</taxon>
        <taxon>Perkinsozoa</taxon>
        <taxon>Perkinsea</taxon>
        <taxon>Perkinsida</taxon>
        <taxon>Perkinsidae</taxon>
        <taxon>Perkinsus</taxon>
    </lineage>
</organism>
<dbReference type="SMART" id="SM00427">
    <property type="entry name" value="H2B"/>
    <property type="match status" value="1"/>
</dbReference>
<dbReference type="InterPro" id="IPR000558">
    <property type="entry name" value="Histone_H2B"/>
</dbReference>
<feature type="region of interest" description="Disordered" evidence="11">
    <location>
        <begin position="406"/>
        <end position="443"/>
    </location>
</feature>
<reference evidence="13 14" key="1">
    <citation type="submission" date="2020-04" db="EMBL/GenBank/DDBJ databases">
        <title>Perkinsus olseni comparative genomics.</title>
        <authorList>
            <person name="Bogema D.R."/>
        </authorList>
    </citation>
    <scope>NUCLEOTIDE SEQUENCE [LARGE SCALE GENOMIC DNA]</scope>
    <source>
        <strain evidence="13">00978-12</strain>
    </source>
</reference>
<proteinExistence type="inferred from homology"/>
<feature type="compositionally biased region" description="Basic residues" evidence="11">
    <location>
        <begin position="35"/>
        <end position="46"/>
    </location>
</feature>
<sequence>MQNHRTKTSPASALSKLMYFSSRLDAEIKSCDPKRSRKQGKIRCKGRPIGSEPAQATEDHRKRVDAIIKGRSMLHETSETVKLDENIQEAIRKEFGIHWGGSKGWYYKYRNSDGKVSLAYTNSSRIDVADRPLMQELIDTVAIVMDLDQRNGEFEFDNDDGPTLEKEAMLRETSKMIEWLRARFKPDAIPAANAPNADLTSVKLVPGIYRDVKAILTKIGDIAASGARGTCTANEEERPSEELAVAESFLEHLEEYNAASLEREPKGSYRKVARRTVTFRPRKILREELPVVVNEQHRAAVEGFMRKAGVTASELRKSPPSKTLKSVVREELSVYWHKDKGWHYLYLNPIGGCFDPQKSSAYVNSSRAESMRDNFQDLLQAVATVTYLDSLPDEPDTDTQMPAPNELVHPTDFAPPSSVREKSNTGIRHPIPPTSRQNVAPRASSARLSSVSASLYQFSDECSEELPRVERAIGDSRPVDNVGLNIQCSAVPAFNQVGPLIKLAVRASLPPRKFNDKSKHRVLARLRRKGRKPGEKRRRRHAETYNTYIFRVLKQVHPNTGISKKSMMIMNSFVYDTFERIVSEAAKLCKYSSKVTLSSREIQTAVRLVLPGELAKHAVSEGTKSVTKYTSANT</sequence>
<evidence type="ECO:0000313" key="13">
    <source>
        <dbReference type="EMBL" id="KAF4679021.1"/>
    </source>
</evidence>
<evidence type="ECO:0000256" key="8">
    <source>
        <dbReference type="ARBA" id="ARBA00023242"/>
    </source>
</evidence>
<dbReference type="FunFam" id="1.10.20.10:FF:000016">
    <property type="entry name" value="Histone H2B"/>
    <property type="match status" value="1"/>
</dbReference>